<dbReference type="OrthoDB" id="1493535at2"/>
<name>A0A5C6RJ43_9BACT</name>
<reference evidence="1 2" key="1">
    <citation type="submission" date="2019-08" db="EMBL/GenBank/DDBJ databases">
        <title>Genome of Phaeodactylibacter luteus.</title>
        <authorList>
            <person name="Bowman J.P."/>
        </authorList>
    </citation>
    <scope>NUCLEOTIDE SEQUENCE [LARGE SCALE GENOMIC DNA]</scope>
    <source>
        <strain evidence="1 2">KCTC 42180</strain>
    </source>
</reference>
<organism evidence="1 2">
    <name type="scientific">Phaeodactylibacter luteus</name>
    <dbReference type="NCBI Taxonomy" id="1564516"/>
    <lineage>
        <taxon>Bacteria</taxon>
        <taxon>Pseudomonadati</taxon>
        <taxon>Bacteroidota</taxon>
        <taxon>Saprospiria</taxon>
        <taxon>Saprospirales</taxon>
        <taxon>Haliscomenobacteraceae</taxon>
        <taxon>Phaeodactylibacter</taxon>
    </lineage>
</organism>
<dbReference type="RefSeq" id="WP_147169280.1">
    <property type="nucleotide sequence ID" value="NZ_VOOR01000063.1"/>
</dbReference>
<proteinExistence type="predicted"/>
<evidence type="ECO:0000313" key="1">
    <source>
        <dbReference type="EMBL" id="TXB61372.1"/>
    </source>
</evidence>
<keyword evidence="2" id="KW-1185">Reference proteome</keyword>
<protein>
    <submittedName>
        <fullName evidence="1">Uncharacterized protein</fullName>
    </submittedName>
</protein>
<dbReference type="Proteomes" id="UP000321580">
    <property type="component" value="Unassembled WGS sequence"/>
</dbReference>
<dbReference type="AlphaFoldDB" id="A0A5C6RJ43"/>
<comment type="caution">
    <text evidence="1">The sequence shown here is derived from an EMBL/GenBank/DDBJ whole genome shotgun (WGS) entry which is preliminary data.</text>
</comment>
<dbReference type="EMBL" id="VOOR01000063">
    <property type="protein sequence ID" value="TXB61372.1"/>
    <property type="molecule type" value="Genomic_DNA"/>
</dbReference>
<evidence type="ECO:0000313" key="2">
    <source>
        <dbReference type="Proteomes" id="UP000321580"/>
    </source>
</evidence>
<sequence>MMDRIKKTFQEATDALREQAAHLGEGAKERSFQVIEEWLSIFPRLEGYGLELSSFAISVALSPALEAELTGQHEHFTTERLQEILSQCKGNAALTSVFTTIKTTYALHERTTTPLRPPLIVKIKVRLSPEIKVYLGMPLIE</sequence>
<gene>
    <name evidence="1" type="ORF">FRY97_19525</name>
</gene>
<accession>A0A5C6RJ43</accession>